<protein>
    <recommendedName>
        <fullName evidence="3">Ribosomal protein</fullName>
    </recommendedName>
</protein>
<dbReference type="Proteomes" id="UP000005239">
    <property type="component" value="Unassembled WGS sequence"/>
</dbReference>
<evidence type="ECO:0000313" key="1">
    <source>
        <dbReference type="EnsemblMetazoa" id="PPA41644.1"/>
    </source>
</evidence>
<name>A0A8R1Z1X3_PRIPA</name>
<evidence type="ECO:0000313" key="2">
    <source>
        <dbReference type="Proteomes" id="UP000005239"/>
    </source>
</evidence>
<reference evidence="2" key="1">
    <citation type="journal article" date="2008" name="Nat. Genet.">
        <title>The Pristionchus pacificus genome provides a unique perspective on nematode lifestyle and parasitism.</title>
        <authorList>
            <person name="Dieterich C."/>
            <person name="Clifton S.W."/>
            <person name="Schuster L.N."/>
            <person name="Chinwalla A."/>
            <person name="Delehaunty K."/>
            <person name="Dinkelacker I."/>
            <person name="Fulton L."/>
            <person name="Fulton R."/>
            <person name="Godfrey J."/>
            <person name="Minx P."/>
            <person name="Mitreva M."/>
            <person name="Roeseler W."/>
            <person name="Tian H."/>
            <person name="Witte H."/>
            <person name="Yang S.P."/>
            <person name="Wilson R.K."/>
            <person name="Sommer R.J."/>
        </authorList>
    </citation>
    <scope>NUCLEOTIDE SEQUENCE [LARGE SCALE GENOMIC DNA]</scope>
    <source>
        <strain evidence="2">PS312</strain>
    </source>
</reference>
<proteinExistence type="predicted"/>
<evidence type="ECO:0008006" key="3">
    <source>
        <dbReference type="Google" id="ProtNLM"/>
    </source>
</evidence>
<accession>A0A8R1Z1X3</accession>
<organism evidence="1 2">
    <name type="scientific">Pristionchus pacificus</name>
    <name type="common">Parasitic nematode worm</name>
    <dbReference type="NCBI Taxonomy" id="54126"/>
    <lineage>
        <taxon>Eukaryota</taxon>
        <taxon>Metazoa</taxon>
        <taxon>Ecdysozoa</taxon>
        <taxon>Nematoda</taxon>
        <taxon>Chromadorea</taxon>
        <taxon>Rhabditida</taxon>
        <taxon>Rhabditina</taxon>
        <taxon>Diplogasteromorpha</taxon>
        <taxon>Diplogasteroidea</taxon>
        <taxon>Neodiplogasteridae</taxon>
        <taxon>Pristionchus</taxon>
    </lineage>
</organism>
<dbReference type="EnsemblMetazoa" id="PPA41644.1">
    <property type="protein sequence ID" value="PPA41644.1"/>
    <property type="gene ID" value="WBGene00280013"/>
</dbReference>
<sequence length="143" mass="16794">MLSRRVSLSRGREGVNKWEDELFHLQLRLLFGFNLGVPIFDFAKNIDLESTLQAGEISVKFYPGNHVHLILAISRAEKFLKTRFRRDVVWCKRGHNMKIEGGLRTDSNRLKRSPIQEDYFVSLLLTTQDFGGWMIYFWTQTID</sequence>
<reference evidence="1" key="2">
    <citation type="submission" date="2022-06" db="UniProtKB">
        <authorList>
            <consortium name="EnsemblMetazoa"/>
        </authorList>
    </citation>
    <scope>IDENTIFICATION</scope>
    <source>
        <strain evidence="1">PS312</strain>
    </source>
</reference>
<dbReference type="AlphaFoldDB" id="A0A8R1Z1X3"/>
<gene>
    <name evidence="1" type="primary">WBGene00280013</name>
</gene>
<keyword evidence="2" id="KW-1185">Reference proteome</keyword>